<dbReference type="EMBL" id="JAIVGD010000003">
    <property type="protein sequence ID" value="KAH0777575.1"/>
    <property type="molecule type" value="Genomic_DNA"/>
</dbReference>
<sequence>MALVAGGQPPLEVAPSTSTIKPSPLTTKFSEVLKPDYNPMPIQRKTVVYLHGEPQITWKSSEVQQMIIQENLQYAILGKFSYDKPDLHELRKVIPVQCEIKGP</sequence>
<reference evidence="2 3" key="1">
    <citation type="journal article" date="2021" name="bioRxiv">
        <title>Chromosome-scale and haplotype-resolved genome assembly of a tetraploid potato cultivar.</title>
        <authorList>
            <person name="Sun H."/>
            <person name="Jiao W.-B."/>
            <person name="Krause K."/>
            <person name="Campoy J.A."/>
            <person name="Goel M."/>
            <person name="Folz-Donahue K."/>
            <person name="Kukat C."/>
            <person name="Huettel B."/>
            <person name="Schneeberger K."/>
        </authorList>
    </citation>
    <scope>NUCLEOTIDE SEQUENCE [LARGE SCALE GENOMIC DNA]</scope>
    <source>
        <strain evidence="2">SolTubOtavaFocal</strain>
        <tissue evidence="2">Leaves</tissue>
    </source>
</reference>
<dbReference type="Proteomes" id="UP000826656">
    <property type="component" value="Unassembled WGS sequence"/>
</dbReference>
<protein>
    <submittedName>
        <fullName evidence="2">Uncharacterized protein</fullName>
    </submittedName>
</protein>
<proteinExistence type="predicted"/>
<evidence type="ECO:0000256" key="1">
    <source>
        <dbReference type="SAM" id="MobiDB-lite"/>
    </source>
</evidence>
<gene>
    <name evidence="2" type="ORF">KY290_008986</name>
</gene>
<feature type="region of interest" description="Disordered" evidence="1">
    <location>
        <begin position="1"/>
        <end position="22"/>
    </location>
</feature>
<evidence type="ECO:0000313" key="3">
    <source>
        <dbReference type="Proteomes" id="UP000826656"/>
    </source>
</evidence>
<organism evidence="2 3">
    <name type="scientific">Solanum tuberosum</name>
    <name type="common">Potato</name>
    <dbReference type="NCBI Taxonomy" id="4113"/>
    <lineage>
        <taxon>Eukaryota</taxon>
        <taxon>Viridiplantae</taxon>
        <taxon>Streptophyta</taxon>
        <taxon>Embryophyta</taxon>
        <taxon>Tracheophyta</taxon>
        <taxon>Spermatophyta</taxon>
        <taxon>Magnoliopsida</taxon>
        <taxon>eudicotyledons</taxon>
        <taxon>Gunneridae</taxon>
        <taxon>Pentapetalae</taxon>
        <taxon>asterids</taxon>
        <taxon>lamiids</taxon>
        <taxon>Solanales</taxon>
        <taxon>Solanaceae</taxon>
        <taxon>Solanoideae</taxon>
        <taxon>Solaneae</taxon>
        <taxon>Solanum</taxon>
    </lineage>
</organism>
<accession>A0ABQ7WAH8</accession>
<evidence type="ECO:0000313" key="2">
    <source>
        <dbReference type="EMBL" id="KAH0777575.1"/>
    </source>
</evidence>
<name>A0ABQ7WAH8_SOLTU</name>
<keyword evidence="3" id="KW-1185">Reference proteome</keyword>
<comment type="caution">
    <text evidence="2">The sequence shown here is derived from an EMBL/GenBank/DDBJ whole genome shotgun (WGS) entry which is preliminary data.</text>
</comment>